<dbReference type="eggNOG" id="ENOG502S2G6">
    <property type="taxonomic scope" value="Eukaryota"/>
</dbReference>
<dbReference type="InParanoid" id="B8CCC4"/>
<evidence type="ECO:0000313" key="2">
    <source>
        <dbReference type="EMBL" id="EED88746.1"/>
    </source>
</evidence>
<feature type="region of interest" description="Disordered" evidence="1">
    <location>
        <begin position="225"/>
        <end position="245"/>
    </location>
</feature>
<dbReference type="PaxDb" id="35128-Thaps9806"/>
<proteinExistence type="predicted"/>
<protein>
    <submittedName>
        <fullName evidence="2">Uncharacterized protein</fullName>
    </submittedName>
</protein>
<feature type="region of interest" description="Disordered" evidence="1">
    <location>
        <begin position="1"/>
        <end position="43"/>
    </location>
</feature>
<dbReference type="PANTHER" id="PTHR39444">
    <property type="entry name" value="SITE-SPECIFIC DNA-METHYLTRANSFERASE (ADENINE-SPECIFIC)"/>
    <property type="match status" value="1"/>
</dbReference>
<sequence>MSSSDSDSLSSSSSSTSPQPSPSNRWASLADRLNPNRQAFDPKLKEAWKTMSKTQRKKIVAEDKQAIHQLKIRGTAKPLPFKADPDDHCESSPTSYAHIAPILNYVAKCIGKKPRKLEIYDPYYCAGGMVRHMNKLGFNKVYNKAEDFYQVIRDGNVPSHDVVVTNPPYSGDHFDRLLQFLSGNHKPALLLLPEHFSKNKSARHAQHNFCFLVPTERYHYWTPDGMRPDDEGDKKRKKQHRNLVLGSRNSPFPSHWFIAMEPIMTNKQLISLVRDGEIKLLEGCGLYERQEDITPTTFKSTVKGGGSVEEKDEFREKKRRRKHKQNATGKSTHSTGM</sequence>
<dbReference type="GeneID" id="7452663"/>
<name>B8CCC4_THAPS</name>
<reference evidence="2 3" key="2">
    <citation type="journal article" date="2008" name="Nature">
        <title>The Phaeodactylum genome reveals the evolutionary history of diatom genomes.</title>
        <authorList>
            <person name="Bowler C."/>
            <person name="Allen A.E."/>
            <person name="Badger J.H."/>
            <person name="Grimwood J."/>
            <person name="Jabbari K."/>
            <person name="Kuo A."/>
            <person name="Maheswari U."/>
            <person name="Martens C."/>
            <person name="Maumus F."/>
            <person name="Otillar R.P."/>
            <person name="Rayko E."/>
            <person name="Salamov A."/>
            <person name="Vandepoele K."/>
            <person name="Beszteri B."/>
            <person name="Gruber A."/>
            <person name="Heijde M."/>
            <person name="Katinka M."/>
            <person name="Mock T."/>
            <person name="Valentin K."/>
            <person name="Verret F."/>
            <person name="Berges J.A."/>
            <person name="Brownlee C."/>
            <person name="Cadoret J.P."/>
            <person name="Chiovitti A."/>
            <person name="Choi C.J."/>
            <person name="Coesel S."/>
            <person name="De Martino A."/>
            <person name="Detter J.C."/>
            <person name="Durkin C."/>
            <person name="Falciatore A."/>
            <person name="Fournet J."/>
            <person name="Haruta M."/>
            <person name="Huysman M.J."/>
            <person name="Jenkins B.D."/>
            <person name="Jiroutova K."/>
            <person name="Jorgensen R.E."/>
            <person name="Joubert Y."/>
            <person name="Kaplan A."/>
            <person name="Kroger N."/>
            <person name="Kroth P.G."/>
            <person name="La Roche J."/>
            <person name="Lindquist E."/>
            <person name="Lommer M."/>
            <person name="Martin-Jezequel V."/>
            <person name="Lopez P.J."/>
            <person name="Lucas S."/>
            <person name="Mangogna M."/>
            <person name="McGinnis K."/>
            <person name="Medlin L.K."/>
            <person name="Montsant A."/>
            <person name="Oudot-Le Secq M.P."/>
            <person name="Napoli C."/>
            <person name="Obornik M."/>
            <person name="Parker M.S."/>
            <person name="Petit J.L."/>
            <person name="Porcel B.M."/>
            <person name="Poulsen N."/>
            <person name="Robison M."/>
            <person name="Rychlewski L."/>
            <person name="Rynearson T.A."/>
            <person name="Schmutz J."/>
            <person name="Shapiro H."/>
            <person name="Siaut M."/>
            <person name="Stanley M."/>
            <person name="Sussman M.R."/>
            <person name="Taylor A.R."/>
            <person name="Vardi A."/>
            <person name="von Dassow P."/>
            <person name="Vyverman W."/>
            <person name="Willis A."/>
            <person name="Wyrwicz L.S."/>
            <person name="Rokhsar D.S."/>
            <person name="Weissenbach J."/>
            <person name="Armbrust E.V."/>
            <person name="Green B.R."/>
            <person name="Van de Peer Y."/>
            <person name="Grigoriev I.V."/>
        </authorList>
    </citation>
    <scope>NUCLEOTIDE SEQUENCE [LARGE SCALE GENOMIC DNA]</scope>
    <source>
        <strain evidence="2 3">CCMP1335</strain>
    </source>
</reference>
<dbReference type="AlphaFoldDB" id="B8CCC4"/>
<dbReference type="GO" id="GO:0003676">
    <property type="term" value="F:nucleic acid binding"/>
    <property type="evidence" value="ECO:0007669"/>
    <property type="project" value="InterPro"/>
</dbReference>
<feature type="compositionally biased region" description="Low complexity" evidence="1">
    <location>
        <begin position="1"/>
        <end position="18"/>
    </location>
</feature>
<feature type="region of interest" description="Disordered" evidence="1">
    <location>
        <begin position="297"/>
        <end position="337"/>
    </location>
</feature>
<dbReference type="HOGENOM" id="CLU_825114_0_0_1"/>
<gene>
    <name evidence="2" type="ORF">THAPSDRAFT_9806</name>
</gene>
<evidence type="ECO:0000313" key="3">
    <source>
        <dbReference type="Proteomes" id="UP000001449"/>
    </source>
</evidence>
<dbReference type="GO" id="GO:0008168">
    <property type="term" value="F:methyltransferase activity"/>
    <property type="evidence" value="ECO:0007669"/>
    <property type="project" value="InterPro"/>
</dbReference>
<dbReference type="GO" id="GO:0032259">
    <property type="term" value="P:methylation"/>
    <property type="evidence" value="ECO:0007669"/>
    <property type="project" value="InterPro"/>
</dbReference>
<organism evidence="2 3">
    <name type="scientific">Thalassiosira pseudonana</name>
    <name type="common">Marine diatom</name>
    <name type="synonym">Cyclotella nana</name>
    <dbReference type="NCBI Taxonomy" id="35128"/>
    <lineage>
        <taxon>Eukaryota</taxon>
        <taxon>Sar</taxon>
        <taxon>Stramenopiles</taxon>
        <taxon>Ochrophyta</taxon>
        <taxon>Bacillariophyta</taxon>
        <taxon>Coscinodiscophyceae</taxon>
        <taxon>Thalassiosirophycidae</taxon>
        <taxon>Thalassiosirales</taxon>
        <taxon>Thalassiosiraceae</taxon>
        <taxon>Thalassiosira</taxon>
    </lineage>
</organism>
<dbReference type="EMBL" id="CM000649">
    <property type="protein sequence ID" value="EED88746.1"/>
    <property type="molecule type" value="Genomic_DNA"/>
</dbReference>
<dbReference type="PANTHER" id="PTHR39444:SF3">
    <property type="entry name" value="SITE-SPECIFIC DNA-METHYLTRANSFERASE (ADENINE-SPECIFIC)"/>
    <property type="match status" value="1"/>
</dbReference>
<dbReference type="KEGG" id="tps:THAPSDRAFT_9806"/>
<accession>B8CCC4</accession>
<dbReference type="Proteomes" id="UP000001449">
    <property type="component" value="Chromosome 14"/>
</dbReference>
<feature type="compositionally biased region" description="Polar residues" evidence="1">
    <location>
        <begin position="326"/>
        <end position="337"/>
    </location>
</feature>
<dbReference type="PROSITE" id="PS00092">
    <property type="entry name" value="N6_MTASE"/>
    <property type="match status" value="1"/>
</dbReference>
<dbReference type="RefSeq" id="XP_002293737.1">
    <property type="nucleotide sequence ID" value="XM_002293701.1"/>
</dbReference>
<keyword evidence="3" id="KW-1185">Reference proteome</keyword>
<dbReference type="InterPro" id="IPR002052">
    <property type="entry name" value="DNA_methylase_N6_adenine_CS"/>
</dbReference>
<evidence type="ECO:0000256" key="1">
    <source>
        <dbReference type="SAM" id="MobiDB-lite"/>
    </source>
</evidence>
<reference evidence="2 3" key="1">
    <citation type="journal article" date="2004" name="Science">
        <title>The genome of the diatom Thalassiosira pseudonana: ecology, evolution, and metabolism.</title>
        <authorList>
            <person name="Armbrust E.V."/>
            <person name="Berges J.A."/>
            <person name="Bowler C."/>
            <person name="Green B.R."/>
            <person name="Martinez D."/>
            <person name="Putnam N.H."/>
            <person name="Zhou S."/>
            <person name="Allen A.E."/>
            <person name="Apt K.E."/>
            <person name="Bechner M."/>
            <person name="Brzezinski M.A."/>
            <person name="Chaal B.K."/>
            <person name="Chiovitti A."/>
            <person name="Davis A.K."/>
            <person name="Demarest M.S."/>
            <person name="Detter J.C."/>
            <person name="Glavina T."/>
            <person name="Goodstein D."/>
            <person name="Hadi M.Z."/>
            <person name="Hellsten U."/>
            <person name="Hildebrand M."/>
            <person name="Jenkins B.D."/>
            <person name="Jurka J."/>
            <person name="Kapitonov V.V."/>
            <person name="Kroger N."/>
            <person name="Lau W.W."/>
            <person name="Lane T.W."/>
            <person name="Larimer F.W."/>
            <person name="Lippmeier J.C."/>
            <person name="Lucas S."/>
            <person name="Medina M."/>
            <person name="Montsant A."/>
            <person name="Obornik M."/>
            <person name="Parker M.S."/>
            <person name="Palenik B."/>
            <person name="Pazour G.J."/>
            <person name="Richardson P.M."/>
            <person name="Rynearson T.A."/>
            <person name="Saito M.A."/>
            <person name="Schwartz D.C."/>
            <person name="Thamatrakoln K."/>
            <person name="Valentin K."/>
            <person name="Vardi A."/>
            <person name="Wilkerson F.P."/>
            <person name="Rokhsar D.S."/>
        </authorList>
    </citation>
    <scope>NUCLEOTIDE SEQUENCE [LARGE SCALE GENOMIC DNA]</scope>
    <source>
        <strain evidence="2 3">CCMP1335</strain>
    </source>
</reference>